<dbReference type="InterPro" id="IPR012340">
    <property type="entry name" value="NA-bd_OB-fold"/>
</dbReference>
<gene>
    <name evidence="4" type="primary">ssb1</name>
    <name evidence="4" type="ORF">CLPA_c28690</name>
    <name evidence="5" type="ORF">CP6013_00316</name>
</gene>
<dbReference type="Gene3D" id="2.40.50.140">
    <property type="entry name" value="Nucleic acid-binding proteins"/>
    <property type="match status" value="1"/>
</dbReference>
<dbReference type="PANTHER" id="PTHR10302">
    <property type="entry name" value="SINGLE-STRANDED DNA-BINDING PROTEIN"/>
    <property type="match status" value="1"/>
</dbReference>
<name>A0A0H3JAY7_CLOPA</name>
<evidence type="ECO:0000256" key="2">
    <source>
        <dbReference type="HAMAP-Rule" id="MF_00984"/>
    </source>
</evidence>
<reference evidence="5" key="2">
    <citation type="submission" date="2015-10" db="EMBL/GenBank/DDBJ databases">
        <title>Improved Draft Genome Sequence of Clostridium pasteurianum Strain ATCC 6013 (DSM 525) Using a Hybrid Next-Generation Sequencing Approach.</title>
        <authorList>
            <person name="Pyne M.E."/>
            <person name="Utturkar S.M."/>
            <person name="Brown S.D."/>
            <person name="Moo-Young M."/>
            <person name="Chung D.A."/>
            <person name="Chou P.C."/>
        </authorList>
    </citation>
    <scope>NUCLEOTIDE SEQUENCE</scope>
    <source>
        <strain evidence="5">ATCC 6013</strain>
    </source>
</reference>
<dbReference type="PANTHER" id="PTHR10302:SF27">
    <property type="entry name" value="SINGLE-STRANDED DNA-BINDING PROTEIN"/>
    <property type="match status" value="1"/>
</dbReference>
<evidence type="ECO:0000313" key="4">
    <source>
        <dbReference type="EMBL" id="AJA52923.1"/>
    </source>
</evidence>
<dbReference type="HAMAP" id="MF_00984">
    <property type="entry name" value="SSB"/>
    <property type="match status" value="1"/>
</dbReference>
<evidence type="ECO:0000313" key="7">
    <source>
        <dbReference type="Proteomes" id="UP000030905"/>
    </source>
</evidence>
<dbReference type="Pfam" id="PF00436">
    <property type="entry name" value="SSB"/>
    <property type="match status" value="1"/>
</dbReference>
<dbReference type="EMBL" id="JPGY02000001">
    <property type="protein sequence ID" value="KRU11069.1"/>
    <property type="molecule type" value="Genomic_DNA"/>
</dbReference>
<dbReference type="GeneID" id="93074991"/>
<dbReference type="InterPro" id="IPR000424">
    <property type="entry name" value="Primosome_PriB/ssb"/>
</dbReference>
<proteinExistence type="inferred from homology"/>
<keyword evidence="7" id="KW-1185">Reference proteome</keyword>
<dbReference type="PATRIC" id="fig|1262449.3.peg.1315"/>
<dbReference type="SUPFAM" id="SSF50249">
    <property type="entry name" value="Nucleic acid-binding proteins"/>
    <property type="match status" value="1"/>
</dbReference>
<dbReference type="KEGG" id="cpat:CLPA_c28690"/>
<dbReference type="NCBIfam" id="TIGR00621">
    <property type="entry name" value="ssb"/>
    <property type="match status" value="1"/>
</dbReference>
<dbReference type="EMBL" id="CP009268">
    <property type="protein sequence ID" value="AJA52923.1"/>
    <property type="molecule type" value="Genomic_DNA"/>
</dbReference>
<dbReference type="RefSeq" id="WP_003443117.1">
    <property type="nucleotide sequence ID" value="NZ_ANZB01000003.1"/>
</dbReference>
<dbReference type="AlphaFoldDB" id="A0A0H3JAY7"/>
<dbReference type="Proteomes" id="UP000030905">
    <property type="component" value="Chromosome"/>
</dbReference>
<dbReference type="GO" id="GO:0006260">
    <property type="term" value="P:DNA replication"/>
    <property type="evidence" value="ECO:0007669"/>
    <property type="project" value="InterPro"/>
</dbReference>
<organism evidence="4 7">
    <name type="scientific">Clostridium pasteurianum DSM 525 = ATCC 6013</name>
    <dbReference type="NCBI Taxonomy" id="1262449"/>
    <lineage>
        <taxon>Bacteria</taxon>
        <taxon>Bacillati</taxon>
        <taxon>Bacillota</taxon>
        <taxon>Clostridia</taxon>
        <taxon>Eubacteriales</taxon>
        <taxon>Clostridiaceae</taxon>
        <taxon>Clostridium</taxon>
    </lineage>
</organism>
<comment type="caution">
    <text evidence="2">Lacks conserved residue(s) required for the propagation of feature annotation.</text>
</comment>
<evidence type="ECO:0000256" key="1">
    <source>
        <dbReference type="ARBA" id="ARBA00023125"/>
    </source>
</evidence>
<dbReference type="PIRSF" id="PIRSF002070">
    <property type="entry name" value="SSB"/>
    <property type="match status" value="1"/>
</dbReference>
<dbReference type="KEGG" id="cpae:CPAST_c28690"/>
<dbReference type="CDD" id="cd04496">
    <property type="entry name" value="SSB_OBF"/>
    <property type="match status" value="1"/>
</dbReference>
<reference evidence="5 6" key="3">
    <citation type="journal article" name="Genome Announc.">
        <title>Improved Draft Genome Sequence of Clostridium pasteurianum Strain ATCC 6013 (DSM 525) Using a Hybrid Next-Generation Sequencing Approach.</title>
        <authorList>
            <person name="Pyne M.E."/>
            <person name="Utturkar S."/>
            <person name="Brown S.D."/>
            <person name="Moo-Young M."/>
            <person name="Chung D.A."/>
            <person name="Chou C.P."/>
        </authorList>
    </citation>
    <scope>NUCLEOTIDE SEQUENCE [LARGE SCALE GENOMIC DNA]</scope>
    <source>
        <strain evidence="5 6">ATCC 6013</strain>
    </source>
</reference>
<dbReference type="eggNOG" id="COG0629">
    <property type="taxonomic scope" value="Bacteria"/>
</dbReference>
<sequence length="111" mass="12603">MNKVLLVGRLVRDPELKHIESNGREVCNFTVAVNRNFINAKGEREADFVPVVVWGKTAELVCNYMKKGRLLSISGRLQIRSYETKDGNRKYVTEVIGEEVLFLDSKKESAS</sequence>
<dbReference type="GO" id="GO:0003697">
    <property type="term" value="F:single-stranded DNA binding"/>
    <property type="evidence" value="ECO:0007669"/>
    <property type="project" value="UniProtKB-UniRule"/>
</dbReference>
<protein>
    <recommendedName>
        <fullName evidence="2 3">Single-stranded DNA-binding protein</fullName>
        <shortName evidence="2">SSB</shortName>
    </recommendedName>
</protein>
<evidence type="ECO:0000256" key="3">
    <source>
        <dbReference type="PIRNR" id="PIRNR002070"/>
    </source>
</evidence>
<dbReference type="PROSITE" id="PS50935">
    <property type="entry name" value="SSB"/>
    <property type="match status" value="1"/>
</dbReference>
<accession>A0A0H3JAY7</accession>
<reference evidence="4 7" key="1">
    <citation type="journal article" date="2015" name="Genome Announc.">
        <title>Complete Genome Sequence of the Nitrogen-Fixing and Solvent-Producing Clostridium pasteurianum DSM 525.</title>
        <authorList>
            <person name="Poehlein A."/>
            <person name="Grosse-Honebrink A."/>
            <person name="Zhang Y."/>
            <person name="Minton N.P."/>
            <person name="Daniel R."/>
        </authorList>
    </citation>
    <scope>NUCLEOTIDE SEQUENCE [LARGE SCALE GENOMIC DNA]</scope>
    <source>
        <strain evidence="4">DSM 525</strain>
        <strain evidence="7">DSM 525 / ATCC 6013</strain>
    </source>
</reference>
<dbReference type="InterPro" id="IPR011344">
    <property type="entry name" value="ssDNA-bd"/>
</dbReference>
<evidence type="ECO:0000313" key="5">
    <source>
        <dbReference type="EMBL" id="KRU11069.1"/>
    </source>
</evidence>
<keyword evidence="1 2" id="KW-0238">DNA-binding</keyword>
<dbReference type="GO" id="GO:0009295">
    <property type="term" value="C:nucleoid"/>
    <property type="evidence" value="ECO:0007669"/>
    <property type="project" value="TreeGrafter"/>
</dbReference>
<comment type="subunit">
    <text evidence="2">Homotetramer.</text>
</comment>
<dbReference type="Proteomes" id="UP000028042">
    <property type="component" value="Unassembled WGS sequence"/>
</dbReference>
<evidence type="ECO:0000313" key="6">
    <source>
        <dbReference type="Proteomes" id="UP000028042"/>
    </source>
</evidence>